<dbReference type="Pfam" id="PF13442">
    <property type="entry name" value="Cytochrome_CBB3"/>
    <property type="match status" value="2"/>
</dbReference>
<sequence>MHDSEYNYRSYAVVGTLMTVALIIVFAVDSALQSDRMTASAAALQHEAVVRGAVTFAEDCVDCHGEQGEGVRGSGPALNTRELLAEASDKSLYSAIADGRPGTSMPAWGQAQGGPYNAQVIDDMVAWIRSWEATAPSVEEIVLQGDAQRGAIVFSTTCYVCHGITGEGTEKGLRLNDPALLAKYTDDYYREVIAKGRPDKGMPTWGSVLSEAEIEDLVAYIHTWENVAVSAEMSGNVANGVRIYAAGCATCHGISGEGVAELGAPLRPNPFVAANDTPAWDELVIAVPAANVRNVLGINNGETTPTWKTALDATNPAADGATGRCGAVWSTYGRATGSSSGTTGEPAGKPAD</sequence>
<evidence type="ECO:0000256" key="2">
    <source>
        <dbReference type="ARBA" id="ARBA00022723"/>
    </source>
</evidence>
<dbReference type="EMBL" id="LAZR01005765">
    <property type="protein sequence ID" value="KKM97292.1"/>
    <property type="molecule type" value="Genomic_DNA"/>
</dbReference>
<dbReference type="PANTHER" id="PTHR33751">
    <property type="entry name" value="CBB3-TYPE CYTOCHROME C OXIDASE SUBUNIT FIXP"/>
    <property type="match status" value="1"/>
</dbReference>
<dbReference type="GO" id="GO:0020037">
    <property type="term" value="F:heme binding"/>
    <property type="evidence" value="ECO:0007669"/>
    <property type="project" value="InterPro"/>
</dbReference>
<dbReference type="SUPFAM" id="SSF46626">
    <property type="entry name" value="Cytochrome c"/>
    <property type="match status" value="3"/>
</dbReference>
<keyword evidence="4" id="KW-0812">Transmembrane</keyword>
<dbReference type="PROSITE" id="PS51007">
    <property type="entry name" value="CYTC"/>
    <property type="match status" value="3"/>
</dbReference>
<dbReference type="PANTHER" id="PTHR33751:SF1">
    <property type="entry name" value="CBB3-TYPE CYTOCHROME C OXIDASE SUBUNIT FIXP"/>
    <property type="match status" value="1"/>
</dbReference>
<dbReference type="AlphaFoldDB" id="A0A0F9PVT7"/>
<keyword evidence="2" id="KW-0479">Metal-binding</keyword>
<evidence type="ECO:0000256" key="1">
    <source>
        <dbReference type="ARBA" id="ARBA00022617"/>
    </source>
</evidence>
<dbReference type="Pfam" id="PF00034">
    <property type="entry name" value="Cytochrom_C"/>
    <property type="match status" value="1"/>
</dbReference>
<evidence type="ECO:0000256" key="4">
    <source>
        <dbReference type="SAM" id="Phobius"/>
    </source>
</evidence>
<dbReference type="InterPro" id="IPR009056">
    <property type="entry name" value="Cyt_c-like_dom"/>
</dbReference>
<evidence type="ECO:0000259" key="5">
    <source>
        <dbReference type="PROSITE" id="PS51007"/>
    </source>
</evidence>
<evidence type="ECO:0000256" key="3">
    <source>
        <dbReference type="ARBA" id="ARBA00023004"/>
    </source>
</evidence>
<evidence type="ECO:0000313" key="6">
    <source>
        <dbReference type="EMBL" id="KKM97292.1"/>
    </source>
</evidence>
<dbReference type="Gene3D" id="1.10.760.10">
    <property type="entry name" value="Cytochrome c-like domain"/>
    <property type="match status" value="3"/>
</dbReference>
<dbReference type="GO" id="GO:0046872">
    <property type="term" value="F:metal ion binding"/>
    <property type="evidence" value="ECO:0007669"/>
    <property type="project" value="UniProtKB-KW"/>
</dbReference>
<protein>
    <recommendedName>
        <fullName evidence="5">Cytochrome c domain-containing protein</fullName>
    </recommendedName>
</protein>
<dbReference type="GO" id="GO:0009055">
    <property type="term" value="F:electron transfer activity"/>
    <property type="evidence" value="ECO:0007669"/>
    <property type="project" value="InterPro"/>
</dbReference>
<gene>
    <name evidence="6" type="ORF">LCGC14_1169560</name>
</gene>
<reference evidence="6" key="1">
    <citation type="journal article" date="2015" name="Nature">
        <title>Complex archaea that bridge the gap between prokaryotes and eukaryotes.</title>
        <authorList>
            <person name="Spang A."/>
            <person name="Saw J.H."/>
            <person name="Jorgensen S.L."/>
            <person name="Zaremba-Niedzwiedzka K."/>
            <person name="Martijn J."/>
            <person name="Lind A.E."/>
            <person name="van Eijk R."/>
            <person name="Schleper C."/>
            <person name="Guy L."/>
            <person name="Ettema T.J."/>
        </authorList>
    </citation>
    <scope>NUCLEOTIDE SEQUENCE</scope>
</reference>
<name>A0A0F9PVT7_9ZZZZ</name>
<keyword evidence="4" id="KW-1133">Transmembrane helix</keyword>
<feature type="domain" description="Cytochrome c" evidence="5">
    <location>
        <begin position="145"/>
        <end position="225"/>
    </location>
</feature>
<feature type="domain" description="Cytochrome c" evidence="5">
    <location>
        <begin position="47"/>
        <end position="132"/>
    </location>
</feature>
<organism evidence="6">
    <name type="scientific">marine sediment metagenome</name>
    <dbReference type="NCBI Taxonomy" id="412755"/>
    <lineage>
        <taxon>unclassified sequences</taxon>
        <taxon>metagenomes</taxon>
        <taxon>ecological metagenomes</taxon>
    </lineage>
</organism>
<accession>A0A0F9PVT7</accession>
<keyword evidence="4" id="KW-0472">Membrane</keyword>
<feature type="transmembrane region" description="Helical" evidence="4">
    <location>
        <begin position="6"/>
        <end position="28"/>
    </location>
</feature>
<dbReference type="InterPro" id="IPR036909">
    <property type="entry name" value="Cyt_c-like_dom_sf"/>
</dbReference>
<feature type="domain" description="Cytochrome c" evidence="5">
    <location>
        <begin position="235"/>
        <end position="352"/>
    </location>
</feature>
<keyword evidence="3" id="KW-0408">Iron</keyword>
<comment type="caution">
    <text evidence="6">The sequence shown here is derived from an EMBL/GenBank/DDBJ whole genome shotgun (WGS) entry which is preliminary data.</text>
</comment>
<dbReference type="InterPro" id="IPR050597">
    <property type="entry name" value="Cytochrome_c_Oxidase_Subunit"/>
</dbReference>
<keyword evidence="1" id="KW-0349">Heme</keyword>
<proteinExistence type="predicted"/>